<dbReference type="HOGENOM" id="CLU_1937775_0_0_1"/>
<dbReference type="GeneID" id="19146347"/>
<dbReference type="Proteomes" id="UP000053841">
    <property type="component" value="Unassembled WGS sequence"/>
</dbReference>
<gene>
    <name evidence="1" type="ORF">COCCADRAFT_28173</name>
</gene>
<keyword evidence="2" id="KW-1185">Reference proteome</keyword>
<organism evidence="1 2">
    <name type="scientific">Cochliobolus carbonum (strain 26-R-13)</name>
    <name type="common">Maize leaf spot fungus</name>
    <name type="synonym">Bipolaris zeicola</name>
    <dbReference type="NCBI Taxonomy" id="930089"/>
    <lineage>
        <taxon>Eukaryota</taxon>
        <taxon>Fungi</taxon>
        <taxon>Dikarya</taxon>
        <taxon>Ascomycota</taxon>
        <taxon>Pezizomycotina</taxon>
        <taxon>Dothideomycetes</taxon>
        <taxon>Pleosporomycetidae</taxon>
        <taxon>Pleosporales</taxon>
        <taxon>Pleosporineae</taxon>
        <taxon>Pleosporaceae</taxon>
        <taxon>Bipolaris</taxon>
    </lineage>
</organism>
<sequence length="130" mass="14193">MSGVQVYQPCVGSLLLLLGPEGLNKKQVKTVGRTGAGRTLAAYFFQNCFVFLFLDTYLDAPDKSAVGAYVHMAQRWWVVACGDHGAWPISATDVAQGIRRCFSKNWPHGQSLQQKLTAAATQSSVEQSEL</sequence>
<name>W6YI72_COCC2</name>
<accession>W6YI72</accession>
<dbReference type="EMBL" id="KI964678">
    <property type="protein sequence ID" value="EUC31036.1"/>
    <property type="molecule type" value="Genomic_DNA"/>
</dbReference>
<reference evidence="1 2" key="1">
    <citation type="journal article" date="2013" name="PLoS Genet.">
        <title>Comparative genome structure, secondary metabolite, and effector coding capacity across Cochliobolus pathogens.</title>
        <authorList>
            <person name="Condon B.J."/>
            <person name="Leng Y."/>
            <person name="Wu D."/>
            <person name="Bushley K.E."/>
            <person name="Ohm R.A."/>
            <person name="Otillar R."/>
            <person name="Martin J."/>
            <person name="Schackwitz W."/>
            <person name="Grimwood J."/>
            <person name="MohdZainudin N."/>
            <person name="Xue C."/>
            <person name="Wang R."/>
            <person name="Manning V.A."/>
            <person name="Dhillon B."/>
            <person name="Tu Z.J."/>
            <person name="Steffenson B.J."/>
            <person name="Salamov A."/>
            <person name="Sun H."/>
            <person name="Lowry S."/>
            <person name="LaButti K."/>
            <person name="Han J."/>
            <person name="Copeland A."/>
            <person name="Lindquist E."/>
            <person name="Barry K."/>
            <person name="Schmutz J."/>
            <person name="Baker S.E."/>
            <person name="Ciuffetti L.M."/>
            <person name="Grigoriev I.V."/>
            <person name="Zhong S."/>
            <person name="Turgeon B.G."/>
        </authorList>
    </citation>
    <scope>NUCLEOTIDE SEQUENCE [LARGE SCALE GENOMIC DNA]</scope>
    <source>
        <strain evidence="1 2">26-R-13</strain>
    </source>
</reference>
<protein>
    <submittedName>
        <fullName evidence="1">Uncharacterized protein</fullName>
    </submittedName>
</protein>
<proteinExistence type="predicted"/>
<dbReference type="KEGG" id="bze:COCCADRAFT_28173"/>
<dbReference type="RefSeq" id="XP_007714654.1">
    <property type="nucleotide sequence ID" value="XM_007716464.1"/>
</dbReference>
<evidence type="ECO:0000313" key="2">
    <source>
        <dbReference type="Proteomes" id="UP000053841"/>
    </source>
</evidence>
<evidence type="ECO:0000313" key="1">
    <source>
        <dbReference type="EMBL" id="EUC31036.1"/>
    </source>
</evidence>
<dbReference type="AlphaFoldDB" id="W6YI72"/>